<keyword evidence="2" id="KW-0479">Metal-binding</keyword>
<sequence length="268" mass="29904">MISSTASALQLFIATAPTTFPTVQDQGNVLTLRTFDLTDGETIACIRWQGLYYVTGTDVVRILDFQSRQAGLHQNDSKAFARGVYSDLRRLKIGRDCVLLPSQAPLLDALFRDDFIKTRKARKLFFWFSVPYDDLLRRVLDRHGILVSPVSSTTIVSPSPSAAPSPPLPPHAPHPYRRQPPRVGDVSSDKSDTCHPTAVGAVTAPQEAQRPFACQFAQCLARFKRLEHVQRHYAVHTKSKPFCCGVCGKNFARADNLGVHERLHERPL</sequence>
<evidence type="ECO:0000256" key="1">
    <source>
        <dbReference type="ARBA" id="ARBA00004123"/>
    </source>
</evidence>
<evidence type="ECO:0000256" key="3">
    <source>
        <dbReference type="ARBA" id="ARBA00022737"/>
    </source>
</evidence>
<dbReference type="InterPro" id="IPR052127">
    <property type="entry name" value="STE12_transcription_factor"/>
</dbReference>
<evidence type="ECO:0000313" key="10">
    <source>
        <dbReference type="EMBL" id="PRQ71096.1"/>
    </source>
</evidence>
<accession>A0A2S9ZZA6</accession>
<evidence type="ECO:0000313" key="11">
    <source>
        <dbReference type="Proteomes" id="UP000239560"/>
    </source>
</evidence>
<keyword evidence="6" id="KW-0539">Nucleus</keyword>
<feature type="region of interest" description="Disordered" evidence="8">
    <location>
        <begin position="152"/>
        <end position="194"/>
    </location>
</feature>
<reference evidence="10 11" key="1">
    <citation type="journal article" date="2018" name="Elife">
        <title>Functional genomics of lipid metabolism in the oleaginous yeast Rhodosporidium toruloides.</title>
        <authorList>
            <person name="Coradetti S.T."/>
            <person name="Pinel D."/>
            <person name="Geiselman G."/>
            <person name="Ito M."/>
            <person name="Mondo S."/>
            <person name="Reilly M.C."/>
            <person name="Cheng Y.F."/>
            <person name="Bauer S."/>
            <person name="Grigoriev I."/>
            <person name="Gladden J.M."/>
            <person name="Simmons B.A."/>
            <person name="Brem R."/>
            <person name="Arkin A.P."/>
            <person name="Skerker J.M."/>
        </authorList>
    </citation>
    <scope>NUCLEOTIDE SEQUENCE [LARGE SCALE GENOMIC DNA]</scope>
    <source>
        <strain evidence="10 11">NBRC 0880</strain>
    </source>
</reference>
<dbReference type="PROSITE" id="PS00028">
    <property type="entry name" value="ZINC_FINGER_C2H2_1"/>
    <property type="match status" value="2"/>
</dbReference>
<proteinExistence type="predicted"/>
<dbReference type="InterPro" id="IPR003120">
    <property type="entry name" value="Ste12"/>
</dbReference>
<organism evidence="10 11">
    <name type="scientific">Rhodotorula toruloides</name>
    <name type="common">Yeast</name>
    <name type="synonym">Rhodosporidium toruloides</name>
    <dbReference type="NCBI Taxonomy" id="5286"/>
    <lineage>
        <taxon>Eukaryota</taxon>
        <taxon>Fungi</taxon>
        <taxon>Dikarya</taxon>
        <taxon>Basidiomycota</taxon>
        <taxon>Pucciniomycotina</taxon>
        <taxon>Microbotryomycetes</taxon>
        <taxon>Sporidiobolales</taxon>
        <taxon>Sporidiobolaceae</taxon>
        <taxon>Rhodotorula</taxon>
    </lineage>
</organism>
<dbReference type="InterPro" id="IPR036236">
    <property type="entry name" value="Znf_C2H2_sf"/>
</dbReference>
<keyword evidence="3" id="KW-0677">Repeat</keyword>
<dbReference type="PANTHER" id="PTHR47427">
    <property type="entry name" value="PROTEIN STE12"/>
    <property type="match status" value="1"/>
</dbReference>
<dbReference type="SUPFAM" id="SSF57667">
    <property type="entry name" value="beta-beta-alpha zinc fingers"/>
    <property type="match status" value="1"/>
</dbReference>
<comment type="caution">
    <text evidence="10">The sequence shown here is derived from an EMBL/GenBank/DDBJ whole genome shotgun (WGS) entry which is preliminary data.</text>
</comment>
<evidence type="ECO:0000256" key="2">
    <source>
        <dbReference type="ARBA" id="ARBA00022723"/>
    </source>
</evidence>
<name>A0A2S9ZZA6_RHOTO</name>
<dbReference type="GO" id="GO:0008270">
    <property type="term" value="F:zinc ion binding"/>
    <property type="evidence" value="ECO:0007669"/>
    <property type="project" value="UniProtKB-KW"/>
</dbReference>
<dbReference type="AlphaFoldDB" id="A0A2S9ZZA6"/>
<gene>
    <name evidence="10" type="ORF">AAT19DRAFT_10636</name>
</gene>
<dbReference type="InterPro" id="IPR013087">
    <property type="entry name" value="Znf_C2H2_type"/>
</dbReference>
<dbReference type="FunFam" id="3.30.160.60:FF:000110">
    <property type="entry name" value="Zinc finger protein-like"/>
    <property type="match status" value="1"/>
</dbReference>
<comment type="subcellular location">
    <subcellularLocation>
        <location evidence="1">Nucleus</location>
    </subcellularLocation>
</comment>
<dbReference type="GO" id="GO:1990527">
    <property type="term" value="C:Tec1p-Ste12p-Dig1p complex"/>
    <property type="evidence" value="ECO:0007669"/>
    <property type="project" value="TreeGrafter"/>
</dbReference>
<evidence type="ECO:0000256" key="4">
    <source>
        <dbReference type="ARBA" id="ARBA00022771"/>
    </source>
</evidence>
<keyword evidence="4 7" id="KW-0863">Zinc-finger</keyword>
<dbReference type="SMART" id="SM00355">
    <property type="entry name" value="ZnF_C2H2"/>
    <property type="match status" value="2"/>
</dbReference>
<evidence type="ECO:0000256" key="5">
    <source>
        <dbReference type="ARBA" id="ARBA00022833"/>
    </source>
</evidence>
<dbReference type="GO" id="GO:0003700">
    <property type="term" value="F:DNA-binding transcription factor activity"/>
    <property type="evidence" value="ECO:0007669"/>
    <property type="project" value="InterPro"/>
</dbReference>
<dbReference type="Gene3D" id="3.30.160.60">
    <property type="entry name" value="Classic Zinc Finger"/>
    <property type="match status" value="2"/>
</dbReference>
<dbReference type="PANTHER" id="PTHR47427:SF2">
    <property type="entry name" value="C2H2-TYPE DOMAIN-CONTAINING PROTEIN"/>
    <property type="match status" value="1"/>
</dbReference>
<evidence type="ECO:0000259" key="9">
    <source>
        <dbReference type="PROSITE" id="PS50157"/>
    </source>
</evidence>
<dbReference type="GO" id="GO:1990526">
    <property type="term" value="C:Ste12p-Dig1p-Dig2p complex"/>
    <property type="evidence" value="ECO:0007669"/>
    <property type="project" value="TreeGrafter"/>
</dbReference>
<evidence type="ECO:0000256" key="8">
    <source>
        <dbReference type="SAM" id="MobiDB-lite"/>
    </source>
</evidence>
<feature type="domain" description="C2H2-type" evidence="9">
    <location>
        <begin position="212"/>
        <end position="241"/>
    </location>
</feature>
<dbReference type="Pfam" id="PF02200">
    <property type="entry name" value="STE"/>
    <property type="match status" value="1"/>
</dbReference>
<keyword evidence="5" id="KW-0862">Zinc</keyword>
<feature type="compositionally biased region" description="Pro residues" evidence="8">
    <location>
        <begin position="161"/>
        <end position="173"/>
    </location>
</feature>
<protein>
    <submittedName>
        <fullName evidence="10">STE like transcription factor-domain containing protein</fullName>
    </submittedName>
</protein>
<evidence type="ECO:0000256" key="7">
    <source>
        <dbReference type="PROSITE-ProRule" id="PRU00042"/>
    </source>
</evidence>
<dbReference type="GO" id="GO:0005634">
    <property type="term" value="C:nucleus"/>
    <property type="evidence" value="ECO:0007669"/>
    <property type="project" value="UniProtKB-SubCell"/>
</dbReference>
<dbReference type="Proteomes" id="UP000239560">
    <property type="component" value="Unassembled WGS sequence"/>
</dbReference>
<evidence type="ECO:0000256" key="6">
    <source>
        <dbReference type="ARBA" id="ARBA00023242"/>
    </source>
</evidence>
<dbReference type="OrthoDB" id="2529834at2759"/>
<dbReference type="EMBL" id="LCTV02000013">
    <property type="protein sequence ID" value="PRQ71096.1"/>
    <property type="molecule type" value="Genomic_DNA"/>
</dbReference>
<dbReference type="SMART" id="SM00424">
    <property type="entry name" value="STE"/>
    <property type="match status" value="1"/>
</dbReference>
<feature type="domain" description="C2H2-type" evidence="9">
    <location>
        <begin position="242"/>
        <end position="268"/>
    </location>
</feature>
<dbReference type="PROSITE" id="PS50157">
    <property type="entry name" value="ZINC_FINGER_C2H2_2"/>
    <property type="match status" value="2"/>
</dbReference>